<name>A0A8H3DZ98_9AGAM</name>
<evidence type="ECO:0000313" key="3">
    <source>
        <dbReference type="Proteomes" id="UP000663827"/>
    </source>
</evidence>
<sequence>MRPSLVGPLRVSPSPLLSSRANTAYFSCLFKAARHTLRSCQHRHAITASLIALSRFQRWRLGRLLSGDRQFWEKPKTICVLVTDWRATHLFPRLKFQTKRRYAPQTFLGESSPLLGGTRHTHRDTGKE</sequence>
<dbReference type="AlphaFoldDB" id="A0A8H3DZ98"/>
<evidence type="ECO:0000256" key="1">
    <source>
        <dbReference type="SAM" id="MobiDB-lite"/>
    </source>
</evidence>
<gene>
    <name evidence="2" type="ORF">RDB_LOCUS69388</name>
</gene>
<reference evidence="2" key="1">
    <citation type="submission" date="2021-01" db="EMBL/GenBank/DDBJ databases">
        <authorList>
            <person name="Kaushik A."/>
        </authorList>
    </citation>
    <scope>NUCLEOTIDE SEQUENCE</scope>
    <source>
        <strain evidence="2">AG5</strain>
    </source>
</reference>
<proteinExistence type="predicted"/>
<organism evidence="2 3">
    <name type="scientific">Rhizoctonia solani</name>
    <dbReference type="NCBI Taxonomy" id="456999"/>
    <lineage>
        <taxon>Eukaryota</taxon>
        <taxon>Fungi</taxon>
        <taxon>Dikarya</taxon>
        <taxon>Basidiomycota</taxon>
        <taxon>Agaricomycotina</taxon>
        <taxon>Agaricomycetes</taxon>
        <taxon>Cantharellales</taxon>
        <taxon>Ceratobasidiaceae</taxon>
        <taxon>Rhizoctonia</taxon>
    </lineage>
</organism>
<dbReference type="EMBL" id="CAJNJQ010001387">
    <property type="protein sequence ID" value="CAE7136577.1"/>
    <property type="molecule type" value="Genomic_DNA"/>
</dbReference>
<protein>
    <submittedName>
        <fullName evidence="2">Uncharacterized protein</fullName>
    </submittedName>
</protein>
<evidence type="ECO:0000313" key="2">
    <source>
        <dbReference type="EMBL" id="CAE7136577.1"/>
    </source>
</evidence>
<comment type="caution">
    <text evidence="2">The sequence shown here is derived from an EMBL/GenBank/DDBJ whole genome shotgun (WGS) entry which is preliminary data.</text>
</comment>
<feature type="region of interest" description="Disordered" evidence="1">
    <location>
        <begin position="109"/>
        <end position="128"/>
    </location>
</feature>
<dbReference type="Proteomes" id="UP000663827">
    <property type="component" value="Unassembled WGS sequence"/>
</dbReference>
<accession>A0A8H3DZ98</accession>